<reference evidence="1 2" key="1">
    <citation type="submission" date="2024-09" db="EMBL/GenBank/DDBJ databases">
        <authorList>
            <person name="Lee S.D."/>
        </authorList>
    </citation>
    <scope>NUCLEOTIDE SEQUENCE [LARGE SCALE GENOMIC DNA]</scope>
    <source>
        <strain evidence="1 2">N8-3</strain>
    </source>
</reference>
<name>A0ABV6VUF9_9ACTN</name>
<gene>
    <name evidence="1" type="ORF">ACEZDE_12185</name>
</gene>
<evidence type="ECO:0000313" key="2">
    <source>
        <dbReference type="Proteomes" id="UP001592531"/>
    </source>
</evidence>
<sequence length="164" mass="18122">MAIRRAKMKAQVIEKLTQAAPAGETFIACVHTETGPSPWLNAIFDEIPLVGMIVAFTRKFYFLTLTNTSIVVNSASRWTNRPGDIVAVYPREAFPVSRVKRVKVWNSMYVEFTPGAKPTRLNVHAYWRHELDQFIAAFPASAMADAAAVPAQATAPAVDTQKTV</sequence>
<proteinExistence type="predicted"/>
<organism evidence="1 2">
    <name type="scientific">Streptacidiphilus cavernicola</name>
    <dbReference type="NCBI Taxonomy" id="3342716"/>
    <lineage>
        <taxon>Bacteria</taxon>
        <taxon>Bacillati</taxon>
        <taxon>Actinomycetota</taxon>
        <taxon>Actinomycetes</taxon>
        <taxon>Kitasatosporales</taxon>
        <taxon>Streptomycetaceae</taxon>
        <taxon>Streptacidiphilus</taxon>
    </lineage>
</organism>
<dbReference type="Proteomes" id="UP001592531">
    <property type="component" value="Unassembled WGS sequence"/>
</dbReference>
<evidence type="ECO:0000313" key="1">
    <source>
        <dbReference type="EMBL" id="MFC1417404.1"/>
    </source>
</evidence>
<dbReference type="RefSeq" id="WP_380535484.1">
    <property type="nucleotide sequence ID" value="NZ_JBHFAB010000007.1"/>
</dbReference>
<comment type="caution">
    <text evidence="1">The sequence shown here is derived from an EMBL/GenBank/DDBJ whole genome shotgun (WGS) entry which is preliminary data.</text>
</comment>
<evidence type="ECO:0008006" key="3">
    <source>
        <dbReference type="Google" id="ProtNLM"/>
    </source>
</evidence>
<dbReference type="EMBL" id="JBHFAB010000007">
    <property type="protein sequence ID" value="MFC1417404.1"/>
    <property type="molecule type" value="Genomic_DNA"/>
</dbReference>
<accession>A0ABV6VUF9</accession>
<keyword evidence="2" id="KW-1185">Reference proteome</keyword>
<protein>
    <recommendedName>
        <fullName evidence="3">PH domain-containing protein</fullName>
    </recommendedName>
</protein>